<feature type="repeat" description="WD" evidence="3">
    <location>
        <begin position="12"/>
        <end position="53"/>
    </location>
</feature>
<dbReference type="PROSITE" id="PS00678">
    <property type="entry name" value="WD_REPEATS_1"/>
    <property type="match status" value="1"/>
</dbReference>
<feature type="repeat" description="WD" evidence="3">
    <location>
        <begin position="268"/>
        <end position="305"/>
    </location>
</feature>
<keyword evidence="1 3" id="KW-0853">WD repeat</keyword>
<dbReference type="InterPro" id="IPR019775">
    <property type="entry name" value="WD40_repeat_CS"/>
</dbReference>
<comment type="caution">
    <text evidence="4">The sequence shown here is derived from an EMBL/GenBank/DDBJ whole genome shotgun (WGS) entry which is preliminary data.</text>
</comment>
<dbReference type="PANTHER" id="PTHR19848">
    <property type="entry name" value="WD40 REPEAT PROTEIN"/>
    <property type="match status" value="1"/>
</dbReference>
<evidence type="ECO:0000313" key="4">
    <source>
        <dbReference type="EMBL" id="PRD54300.1"/>
    </source>
</evidence>
<name>A0A2S9JMC8_9SPHI</name>
<protein>
    <submittedName>
        <fullName evidence="4">WD40 repeat domain-containing protein</fullName>
    </submittedName>
</protein>
<dbReference type="Gene3D" id="2.130.10.10">
    <property type="entry name" value="YVTN repeat-like/Quinoprotein amine dehydrogenase"/>
    <property type="match status" value="2"/>
</dbReference>
<dbReference type="OrthoDB" id="933690at2"/>
<accession>A0A2S9JMC8</accession>
<dbReference type="GO" id="GO:0000027">
    <property type="term" value="P:ribosomal large subunit assembly"/>
    <property type="evidence" value="ECO:0007669"/>
    <property type="project" value="TreeGrafter"/>
</dbReference>
<gene>
    <name evidence="4" type="ORF">C5749_12570</name>
</gene>
<dbReference type="PROSITE" id="PS50082">
    <property type="entry name" value="WD_REPEATS_2"/>
    <property type="match status" value="3"/>
</dbReference>
<evidence type="ECO:0000256" key="3">
    <source>
        <dbReference type="PROSITE-ProRule" id="PRU00221"/>
    </source>
</evidence>
<reference evidence="4 5" key="1">
    <citation type="submission" date="2018-02" db="EMBL/GenBank/DDBJ databases">
        <title>The draft genome of Sphingobacterium gobiense H7.</title>
        <authorList>
            <person name="Li L."/>
            <person name="Liu L."/>
            <person name="Zhang X."/>
            <person name="Wang T."/>
            <person name="Liang L."/>
        </authorList>
    </citation>
    <scope>NUCLEOTIDE SEQUENCE [LARGE SCALE GENOMIC DNA]</scope>
    <source>
        <strain evidence="4 5">ACCC 05757</strain>
    </source>
</reference>
<dbReference type="Pfam" id="PF00400">
    <property type="entry name" value="WD40"/>
    <property type="match status" value="3"/>
</dbReference>
<dbReference type="InterPro" id="IPR020472">
    <property type="entry name" value="WD40_PAC1"/>
</dbReference>
<dbReference type="SUPFAM" id="SSF50998">
    <property type="entry name" value="Quinoprotein alcohol dehydrogenase-like"/>
    <property type="match status" value="1"/>
</dbReference>
<dbReference type="EMBL" id="PVBS01000002">
    <property type="protein sequence ID" value="PRD54300.1"/>
    <property type="molecule type" value="Genomic_DNA"/>
</dbReference>
<dbReference type="PROSITE" id="PS50294">
    <property type="entry name" value="WD_REPEATS_REGION"/>
    <property type="match status" value="1"/>
</dbReference>
<keyword evidence="2" id="KW-0677">Repeat</keyword>
<keyword evidence="5" id="KW-1185">Reference proteome</keyword>
<proteinExistence type="predicted"/>
<dbReference type="AlphaFoldDB" id="A0A2S9JMC8"/>
<dbReference type="Proteomes" id="UP000238642">
    <property type="component" value="Unassembled WGS sequence"/>
</dbReference>
<sequence>MHTIDISLSNTLSGHQNPIFVVSPGIDSTTIFTGGNDKGVVEWDLVNGKFKRILCAVPASVYALHLLKEEGILVIGLRNGEVWFVDIEKQALVAKTQTEKGAVFAIKVLTEKRELIATGEEGIAYVWSLDTYALLYRFHVADATVRVIEPYPQVNQVAFGDKNGFVHLYDTTDFREITKQQIHSLPVTALAATDTSLLSGGRDAKLVRLAKKDLSVLQSITPHMFTVYGILPHPTLPIVASISRDKSIKIWDSLSLSLLRNISIERGYDAHRLSINTATWVDNQLVTAGDDKLVKVWNVSLQEMV</sequence>
<dbReference type="InterPro" id="IPR011047">
    <property type="entry name" value="Quinoprotein_ADH-like_sf"/>
</dbReference>
<dbReference type="RefSeq" id="WP_105726521.1">
    <property type="nucleotide sequence ID" value="NZ_PVBS01000002.1"/>
</dbReference>
<evidence type="ECO:0000256" key="1">
    <source>
        <dbReference type="ARBA" id="ARBA00022574"/>
    </source>
</evidence>
<dbReference type="InterPro" id="IPR015943">
    <property type="entry name" value="WD40/YVTN_repeat-like_dom_sf"/>
</dbReference>
<organism evidence="4 5">
    <name type="scientific">Sphingobacterium gobiense</name>
    <dbReference type="NCBI Taxonomy" id="1382456"/>
    <lineage>
        <taxon>Bacteria</taxon>
        <taxon>Pseudomonadati</taxon>
        <taxon>Bacteroidota</taxon>
        <taxon>Sphingobacteriia</taxon>
        <taxon>Sphingobacteriales</taxon>
        <taxon>Sphingobacteriaceae</taxon>
        <taxon>Sphingobacterium</taxon>
    </lineage>
</organism>
<dbReference type="SMART" id="SM00320">
    <property type="entry name" value="WD40"/>
    <property type="match status" value="7"/>
</dbReference>
<dbReference type="PRINTS" id="PR00320">
    <property type="entry name" value="GPROTEINBRPT"/>
</dbReference>
<evidence type="ECO:0000256" key="2">
    <source>
        <dbReference type="ARBA" id="ARBA00022737"/>
    </source>
</evidence>
<dbReference type="PANTHER" id="PTHR19848:SF0">
    <property type="entry name" value="NOTCHLESS PROTEIN HOMOLOG 1"/>
    <property type="match status" value="1"/>
</dbReference>
<dbReference type="InterPro" id="IPR001680">
    <property type="entry name" value="WD40_rpt"/>
</dbReference>
<feature type="repeat" description="WD" evidence="3">
    <location>
        <begin position="220"/>
        <end position="252"/>
    </location>
</feature>
<evidence type="ECO:0000313" key="5">
    <source>
        <dbReference type="Proteomes" id="UP000238642"/>
    </source>
</evidence>